<protein>
    <submittedName>
        <fullName evidence="14">Lipid A export permease/ATP-binding protein MsbA</fullName>
    </submittedName>
</protein>
<dbReference type="InterPro" id="IPR003593">
    <property type="entry name" value="AAA+_ATPase"/>
</dbReference>
<dbReference type="GO" id="GO:0015421">
    <property type="term" value="F:ABC-type oligopeptide transporter activity"/>
    <property type="evidence" value="ECO:0007669"/>
    <property type="project" value="TreeGrafter"/>
</dbReference>
<evidence type="ECO:0000256" key="6">
    <source>
        <dbReference type="ARBA" id="ARBA00022840"/>
    </source>
</evidence>
<organism evidence="14 15">
    <name type="scientific">Ramlibacter agri</name>
    <dbReference type="NCBI Taxonomy" id="2728837"/>
    <lineage>
        <taxon>Bacteria</taxon>
        <taxon>Pseudomonadati</taxon>
        <taxon>Pseudomonadota</taxon>
        <taxon>Betaproteobacteria</taxon>
        <taxon>Burkholderiales</taxon>
        <taxon>Comamonadaceae</taxon>
        <taxon>Ramlibacter</taxon>
    </lineage>
</organism>
<evidence type="ECO:0000259" key="12">
    <source>
        <dbReference type="PROSITE" id="PS50893"/>
    </source>
</evidence>
<feature type="transmembrane region" description="Helical" evidence="11">
    <location>
        <begin position="84"/>
        <end position="108"/>
    </location>
</feature>
<comment type="caution">
    <text evidence="14">The sequence shown here is derived from an EMBL/GenBank/DDBJ whole genome shotgun (WGS) entry which is preliminary data.</text>
</comment>
<evidence type="ECO:0000256" key="11">
    <source>
        <dbReference type="SAM" id="Phobius"/>
    </source>
</evidence>
<dbReference type="GO" id="GO:0005886">
    <property type="term" value="C:plasma membrane"/>
    <property type="evidence" value="ECO:0007669"/>
    <property type="project" value="UniProtKB-SubCell"/>
</dbReference>
<dbReference type="Pfam" id="PF00664">
    <property type="entry name" value="ABC_membrane"/>
    <property type="match status" value="1"/>
</dbReference>
<evidence type="ECO:0000256" key="2">
    <source>
        <dbReference type="ARBA" id="ARBA00022448"/>
    </source>
</evidence>
<dbReference type="PANTHER" id="PTHR43394:SF1">
    <property type="entry name" value="ATP-BINDING CASSETTE SUB-FAMILY B MEMBER 10, MITOCHONDRIAL"/>
    <property type="match status" value="1"/>
</dbReference>
<feature type="transmembrane region" description="Helical" evidence="11">
    <location>
        <begin position="264"/>
        <end position="291"/>
    </location>
</feature>
<dbReference type="PROSITE" id="PS50929">
    <property type="entry name" value="ABC_TM1F"/>
    <property type="match status" value="1"/>
</dbReference>
<dbReference type="SUPFAM" id="SSF90123">
    <property type="entry name" value="ABC transporter transmembrane region"/>
    <property type="match status" value="1"/>
</dbReference>
<keyword evidence="5" id="KW-0547">Nucleotide-binding</keyword>
<keyword evidence="9" id="KW-0445">Lipid transport</keyword>
<keyword evidence="4 11" id="KW-0812">Transmembrane</keyword>
<feature type="domain" description="ABC transporter" evidence="12">
    <location>
        <begin position="362"/>
        <end position="594"/>
    </location>
</feature>
<comment type="subcellular location">
    <subcellularLocation>
        <location evidence="1">Cell membrane</location>
        <topology evidence="1">Multi-pass membrane protein</topology>
    </subcellularLocation>
</comment>
<evidence type="ECO:0000256" key="5">
    <source>
        <dbReference type="ARBA" id="ARBA00022741"/>
    </source>
</evidence>
<feature type="transmembrane region" description="Helical" evidence="11">
    <location>
        <begin position="184"/>
        <end position="201"/>
    </location>
</feature>
<name>A0A848H8P6_9BURK</name>
<evidence type="ECO:0000313" key="14">
    <source>
        <dbReference type="EMBL" id="NML45770.1"/>
    </source>
</evidence>
<feature type="transmembrane region" description="Helical" evidence="11">
    <location>
        <begin position="297"/>
        <end position="316"/>
    </location>
</feature>
<dbReference type="Gene3D" id="3.40.50.300">
    <property type="entry name" value="P-loop containing nucleotide triphosphate hydrolases"/>
    <property type="match status" value="1"/>
</dbReference>
<evidence type="ECO:0000313" key="15">
    <source>
        <dbReference type="Proteomes" id="UP000541185"/>
    </source>
</evidence>
<evidence type="ECO:0000259" key="13">
    <source>
        <dbReference type="PROSITE" id="PS50929"/>
    </source>
</evidence>
<dbReference type="GO" id="GO:0016887">
    <property type="term" value="F:ATP hydrolysis activity"/>
    <property type="evidence" value="ECO:0007669"/>
    <property type="project" value="InterPro"/>
</dbReference>
<sequence length="602" mass="64885">MPAPPAVPETALGAARAAAGSPMPPESTLVQRIRRVLPYISHVRRLWIVVFLATVISSATEPAMPALMKPLLDHGFTPQGLNPWLVPAALLGLFAIRGSAGFLADIALAKIANEGMFALRSALFGRLLDARMDLFARESASSLANSIVHEVQNGFSLLVNALTALVKEAFSVVALLGYLLYLNWQLTLIVGFLGPAVAWLMRTASRRLHRLAKSSQAATIELSYAVEENVLANRVVRLHEAQPAQAGRFGSLSNQLRRLAMKQAVANAAITPTMHMFAAAALSGVIVIALWQTQNNMTVGGFAAFVAAMLMLISPVKRLSEVTSPITRALAALERSFDLVEHTEPEAGGTYAAERAQGHIELRGVTVRYKDAARPALQDVWLEVKPGEVIALVGPSGSGKTTLANLLPRFLDLNGGSLLLDGHELRDWDLKALRRQFAMVSQDVVMFNDTLAANVTLGRDFDRERVLHALEAANLGDLLAQLPQGIDTPVGHNATALSGGQRQRLAIARALYKDAPLLILDEATSALDNESERMVQEALRRLMAGRTTLIIAHRLSTIEHADRVAVLDQGRLAELGTHDELIARGGLYARLHALHASEGALP</sequence>
<reference evidence="14 15" key="1">
    <citation type="submission" date="2020-04" db="EMBL/GenBank/DDBJ databases">
        <title>Ramlibacter sp. G-1-2-2 isolated from soil.</title>
        <authorList>
            <person name="Dahal R.H."/>
        </authorList>
    </citation>
    <scope>NUCLEOTIDE SEQUENCE [LARGE SCALE GENOMIC DNA]</scope>
    <source>
        <strain evidence="14 15">G-1-2-2</strain>
    </source>
</reference>
<dbReference type="InterPro" id="IPR036640">
    <property type="entry name" value="ABC1_TM_sf"/>
</dbReference>
<dbReference type="GO" id="GO:0005524">
    <property type="term" value="F:ATP binding"/>
    <property type="evidence" value="ECO:0007669"/>
    <property type="project" value="UniProtKB-KW"/>
</dbReference>
<dbReference type="SUPFAM" id="SSF52540">
    <property type="entry name" value="P-loop containing nucleoside triphosphate hydrolases"/>
    <property type="match status" value="1"/>
</dbReference>
<dbReference type="InterPro" id="IPR003439">
    <property type="entry name" value="ABC_transporter-like_ATP-bd"/>
</dbReference>
<evidence type="ECO:0000256" key="9">
    <source>
        <dbReference type="ARBA" id="ARBA00023055"/>
    </source>
</evidence>
<evidence type="ECO:0000256" key="10">
    <source>
        <dbReference type="ARBA" id="ARBA00023136"/>
    </source>
</evidence>
<dbReference type="InterPro" id="IPR011527">
    <property type="entry name" value="ABC1_TM_dom"/>
</dbReference>
<evidence type="ECO:0000256" key="8">
    <source>
        <dbReference type="ARBA" id="ARBA00022989"/>
    </source>
</evidence>
<dbReference type="Gene3D" id="1.20.1560.10">
    <property type="entry name" value="ABC transporter type 1, transmembrane domain"/>
    <property type="match status" value="1"/>
</dbReference>
<dbReference type="FunFam" id="3.40.50.300:FF:000221">
    <property type="entry name" value="Multidrug ABC transporter ATP-binding protein"/>
    <property type="match status" value="1"/>
</dbReference>
<keyword evidence="6 14" id="KW-0067">ATP-binding</keyword>
<keyword evidence="15" id="KW-1185">Reference proteome</keyword>
<dbReference type="Proteomes" id="UP000541185">
    <property type="component" value="Unassembled WGS sequence"/>
</dbReference>
<dbReference type="EMBL" id="JABBFX010000001">
    <property type="protein sequence ID" value="NML45770.1"/>
    <property type="molecule type" value="Genomic_DNA"/>
</dbReference>
<dbReference type="PROSITE" id="PS00211">
    <property type="entry name" value="ABC_TRANSPORTER_1"/>
    <property type="match status" value="1"/>
</dbReference>
<dbReference type="PANTHER" id="PTHR43394">
    <property type="entry name" value="ATP-DEPENDENT PERMEASE MDL1, MITOCHONDRIAL"/>
    <property type="match status" value="1"/>
</dbReference>
<keyword evidence="2" id="KW-0813">Transport</keyword>
<dbReference type="PROSITE" id="PS50893">
    <property type="entry name" value="ABC_TRANSPORTER_2"/>
    <property type="match status" value="1"/>
</dbReference>
<feature type="domain" description="ABC transmembrane type-1" evidence="13">
    <location>
        <begin position="48"/>
        <end position="328"/>
    </location>
</feature>
<dbReference type="InterPro" id="IPR011917">
    <property type="entry name" value="ABC_transpr_lipidA"/>
</dbReference>
<dbReference type="InterPro" id="IPR027417">
    <property type="entry name" value="P-loop_NTPase"/>
</dbReference>
<dbReference type="NCBIfam" id="TIGR02203">
    <property type="entry name" value="MsbA_lipidA"/>
    <property type="match status" value="1"/>
</dbReference>
<evidence type="ECO:0000256" key="7">
    <source>
        <dbReference type="ARBA" id="ARBA00022967"/>
    </source>
</evidence>
<keyword evidence="3" id="KW-1003">Cell membrane</keyword>
<keyword evidence="7" id="KW-1278">Translocase</keyword>
<evidence type="ECO:0000256" key="3">
    <source>
        <dbReference type="ARBA" id="ARBA00022475"/>
    </source>
</evidence>
<dbReference type="InterPro" id="IPR017871">
    <property type="entry name" value="ABC_transporter-like_CS"/>
</dbReference>
<gene>
    <name evidence="14" type="primary">msbA</name>
    <name evidence="14" type="ORF">HHL11_18625</name>
</gene>
<proteinExistence type="predicted"/>
<dbReference type="AlphaFoldDB" id="A0A848H8P6"/>
<evidence type="ECO:0000256" key="4">
    <source>
        <dbReference type="ARBA" id="ARBA00022692"/>
    </source>
</evidence>
<keyword evidence="10 11" id="KW-0472">Membrane</keyword>
<dbReference type="InterPro" id="IPR039421">
    <property type="entry name" value="Type_1_exporter"/>
</dbReference>
<feature type="transmembrane region" description="Helical" evidence="11">
    <location>
        <begin position="46"/>
        <end position="64"/>
    </location>
</feature>
<accession>A0A848H8P6</accession>
<dbReference type="Pfam" id="PF00005">
    <property type="entry name" value="ABC_tran"/>
    <property type="match status" value="1"/>
</dbReference>
<dbReference type="CDD" id="cd18552">
    <property type="entry name" value="ABC_6TM_MsbA_like"/>
    <property type="match status" value="1"/>
</dbReference>
<keyword evidence="8 11" id="KW-1133">Transmembrane helix</keyword>
<dbReference type="GO" id="GO:0034040">
    <property type="term" value="F:ATPase-coupled lipid transmembrane transporter activity"/>
    <property type="evidence" value="ECO:0007669"/>
    <property type="project" value="InterPro"/>
</dbReference>
<dbReference type="SMART" id="SM00382">
    <property type="entry name" value="AAA"/>
    <property type="match status" value="1"/>
</dbReference>
<evidence type="ECO:0000256" key="1">
    <source>
        <dbReference type="ARBA" id="ARBA00004651"/>
    </source>
</evidence>